<keyword evidence="1" id="KW-1133">Transmembrane helix</keyword>
<dbReference type="AlphaFoldDB" id="A0A0M9BR16"/>
<reference evidence="2 3" key="1">
    <citation type="submission" date="2015-08" db="EMBL/GenBank/DDBJ databases">
        <title>Draft genome sequence of cellulolytic and xylanolytic Paenibacillus sp. A59, isolated from a decaying forest soil from Patagonia, Argentina.</title>
        <authorList>
            <person name="Ghio S."/>
            <person name="Caceres A.M."/>
            <person name="Talia P."/>
            <person name="Grasso D."/>
            <person name="Campos E."/>
        </authorList>
    </citation>
    <scope>NUCLEOTIDE SEQUENCE [LARGE SCALE GENOMIC DNA]</scope>
    <source>
        <strain evidence="2 3">A59</strain>
    </source>
</reference>
<name>A0A0M9BR16_9BACL</name>
<keyword evidence="3" id="KW-1185">Reference proteome</keyword>
<evidence type="ECO:0000313" key="3">
    <source>
        <dbReference type="Proteomes" id="UP000037688"/>
    </source>
</evidence>
<proteinExistence type="predicted"/>
<keyword evidence="1" id="KW-0812">Transmembrane</keyword>
<sequence>MNNTNKILGAVLMVSSVFISTLDRISDRISIAIVEAGYASGGKARELIPASDNGFSGILVYLLFLVGFVLLVAGFPGNSRKDKTNRYTQNRP</sequence>
<dbReference type="EMBL" id="LITU01000040">
    <property type="protein sequence ID" value="KOY17400.1"/>
    <property type="molecule type" value="Genomic_DNA"/>
</dbReference>
<dbReference type="PATRIC" id="fig|1705561.3.peg.995"/>
<evidence type="ECO:0000256" key="1">
    <source>
        <dbReference type="SAM" id="Phobius"/>
    </source>
</evidence>
<dbReference type="Proteomes" id="UP000037688">
    <property type="component" value="Unassembled WGS sequence"/>
</dbReference>
<feature type="transmembrane region" description="Helical" evidence="1">
    <location>
        <begin position="55"/>
        <end position="76"/>
    </location>
</feature>
<gene>
    <name evidence="2" type="ORF">AMS66_06370</name>
</gene>
<dbReference type="RefSeq" id="WP_053779989.1">
    <property type="nucleotide sequence ID" value="NZ_LITU01000040.1"/>
</dbReference>
<organism evidence="2 3">
    <name type="scientific">Paenibacillus xylanivorans</name>
    <dbReference type="NCBI Taxonomy" id="1705561"/>
    <lineage>
        <taxon>Bacteria</taxon>
        <taxon>Bacillati</taxon>
        <taxon>Bacillota</taxon>
        <taxon>Bacilli</taxon>
        <taxon>Bacillales</taxon>
        <taxon>Paenibacillaceae</taxon>
        <taxon>Paenibacillus</taxon>
    </lineage>
</organism>
<comment type="caution">
    <text evidence="2">The sequence shown here is derived from an EMBL/GenBank/DDBJ whole genome shotgun (WGS) entry which is preliminary data.</text>
</comment>
<dbReference type="OrthoDB" id="2653683at2"/>
<protein>
    <submittedName>
        <fullName evidence="2">Uncharacterized protein</fullName>
    </submittedName>
</protein>
<keyword evidence="1" id="KW-0472">Membrane</keyword>
<evidence type="ECO:0000313" key="2">
    <source>
        <dbReference type="EMBL" id="KOY17400.1"/>
    </source>
</evidence>
<accession>A0A0M9BR16</accession>